<name>A0A9X0BVE2_9EURO</name>
<dbReference type="GO" id="GO:0043386">
    <property type="term" value="P:mycotoxin biosynthetic process"/>
    <property type="evidence" value="ECO:0007669"/>
    <property type="project" value="UniProtKB-ARBA"/>
</dbReference>
<evidence type="ECO:0000256" key="8">
    <source>
        <dbReference type="PIRSR" id="PIRSR602401-1"/>
    </source>
</evidence>
<dbReference type="PRINTS" id="PR00463">
    <property type="entry name" value="EP450I"/>
</dbReference>
<dbReference type="GeneID" id="81625404"/>
<dbReference type="GO" id="GO:0020037">
    <property type="term" value="F:heme binding"/>
    <property type="evidence" value="ECO:0007669"/>
    <property type="project" value="InterPro"/>
</dbReference>
<dbReference type="Proteomes" id="UP001148312">
    <property type="component" value="Unassembled WGS sequence"/>
</dbReference>
<feature type="binding site" description="axial binding residue" evidence="8">
    <location>
        <position position="235"/>
    </location>
    <ligand>
        <name>heme</name>
        <dbReference type="ChEBI" id="CHEBI:30413"/>
    </ligand>
    <ligandPart>
        <name>Fe</name>
        <dbReference type="ChEBI" id="CHEBI:18248"/>
    </ligandPart>
</feature>
<evidence type="ECO:0000313" key="9">
    <source>
        <dbReference type="EMBL" id="KAJ5485565.1"/>
    </source>
</evidence>
<keyword evidence="6 8" id="KW-0408">Iron</keyword>
<dbReference type="PANTHER" id="PTHR46300">
    <property type="entry name" value="P450, PUTATIVE (EUROFUNG)-RELATED-RELATED"/>
    <property type="match status" value="1"/>
</dbReference>
<dbReference type="GO" id="GO:0004497">
    <property type="term" value="F:monooxygenase activity"/>
    <property type="evidence" value="ECO:0007669"/>
    <property type="project" value="UniProtKB-KW"/>
</dbReference>
<dbReference type="GO" id="GO:0016705">
    <property type="term" value="F:oxidoreductase activity, acting on paired donors, with incorporation or reduction of molecular oxygen"/>
    <property type="evidence" value="ECO:0007669"/>
    <property type="project" value="InterPro"/>
</dbReference>
<dbReference type="AlphaFoldDB" id="A0A9X0BVE2"/>
<dbReference type="GO" id="GO:0005506">
    <property type="term" value="F:iron ion binding"/>
    <property type="evidence" value="ECO:0007669"/>
    <property type="project" value="InterPro"/>
</dbReference>
<keyword evidence="4 8" id="KW-0479">Metal-binding</keyword>
<organism evidence="9 10">
    <name type="scientific">Penicillium diatomitis</name>
    <dbReference type="NCBI Taxonomy" id="2819901"/>
    <lineage>
        <taxon>Eukaryota</taxon>
        <taxon>Fungi</taxon>
        <taxon>Dikarya</taxon>
        <taxon>Ascomycota</taxon>
        <taxon>Pezizomycotina</taxon>
        <taxon>Eurotiomycetes</taxon>
        <taxon>Eurotiomycetidae</taxon>
        <taxon>Eurotiales</taxon>
        <taxon>Aspergillaceae</taxon>
        <taxon>Penicillium</taxon>
    </lineage>
</organism>
<dbReference type="SUPFAM" id="SSF48264">
    <property type="entry name" value="Cytochrome P450"/>
    <property type="match status" value="1"/>
</dbReference>
<evidence type="ECO:0000256" key="2">
    <source>
        <dbReference type="ARBA" id="ARBA00010617"/>
    </source>
</evidence>
<dbReference type="RefSeq" id="XP_056790349.1">
    <property type="nucleotide sequence ID" value="XM_056935155.1"/>
</dbReference>
<evidence type="ECO:0000256" key="3">
    <source>
        <dbReference type="ARBA" id="ARBA00022617"/>
    </source>
</evidence>
<keyword evidence="10" id="KW-1185">Reference proteome</keyword>
<accession>A0A9X0BVE2</accession>
<sequence length="323" mass="35213">MLTLSREAGAVILGAAHGYTVETFKLDKLVHLSNDVMDIFAQSAKPGAWMVDLIQSLQIINGETKPSYIANIFKLHGTPEPGSDLSSVAKWTAGSLYGGGSDTVVATLECFLIVMALYPDVQAKAHEEIERVIGSAKLPNPKDRSRLLYLNAVVKEVLRWHPVAPLGLPHSSIKDDICGDYSIPRGSMMTMMHEPSTYHDPITFKPERFFPTKSQDGASEPDPHSIIFSFGRQVCPGRFLAGNTVFLTVAQTLAAFNTNNAIQDGVPASSTPRLTPGLISHPSPFQFAIKPRSPVHGALGLSAEQEYLWESSDPSKIEDWTEI</sequence>
<dbReference type="InterPro" id="IPR050364">
    <property type="entry name" value="Cytochrome_P450_fung"/>
</dbReference>
<evidence type="ECO:0000313" key="10">
    <source>
        <dbReference type="Proteomes" id="UP001148312"/>
    </source>
</evidence>
<protein>
    <submittedName>
        <fullName evidence="9">O-methylsterigmatocystin oxidoreductase</fullName>
    </submittedName>
</protein>
<evidence type="ECO:0000256" key="7">
    <source>
        <dbReference type="ARBA" id="ARBA00023033"/>
    </source>
</evidence>
<comment type="caution">
    <text evidence="9">The sequence shown here is derived from an EMBL/GenBank/DDBJ whole genome shotgun (WGS) entry which is preliminary data.</text>
</comment>
<dbReference type="PRINTS" id="PR00385">
    <property type="entry name" value="P450"/>
</dbReference>
<keyword evidence="3 8" id="KW-0349">Heme</keyword>
<dbReference type="EMBL" id="JAPWDQ010000005">
    <property type="protein sequence ID" value="KAJ5485565.1"/>
    <property type="molecule type" value="Genomic_DNA"/>
</dbReference>
<evidence type="ECO:0000256" key="1">
    <source>
        <dbReference type="ARBA" id="ARBA00001971"/>
    </source>
</evidence>
<evidence type="ECO:0000256" key="4">
    <source>
        <dbReference type="ARBA" id="ARBA00022723"/>
    </source>
</evidence>
<dbReference type="Gene3D" id="1.10.630.10">
    <property type="entry name" value="Cytochrome P450"/>
    <property type="match status" value="1"/>
</dbReference>
<evidence type="ECO:0000256" key="6">
    <source>
        <dbReference type="ARBA" id="ARBA00023004"/>
    </source>
</evidence>
<keyword evidence="5" id="KW-0560">Oxidoreductase</keyword>
<dbReference type="PANTHER" id="PTHR46300:SF7">
    <property type="entry name" value="P450, PUTATIVE (EUROFUNG)-RELATED"/>
    <property type="match status" value="1"/>
</dbReference>
<comment type="similarity">
    <text evidence="2">Belongs to the cytochrome P450 family.</text>
</comment>
<comment type="cofactor">
    <cofactor evidence="1 8">
        <name>heme</name>
        <dbReference type="ChEBI" id="CHEBI:30413"/>
    </cofactor>
</comment>
<dbReference type="InterPro" id="IPR036396">
    <property type="entry name" value="Cyt_P450_sf"/>
</dbReference>
<keyword evidence="7" id="KW-0503">Monooxygenase</keyword>
<reference evidence="9" key="2">
    <citation type="journal article" date="2023" name="IMA Fungus">
        <title>Comparative genomic study of the Penicillium genus elucidates a diverse pangenome and 15 lateral gene transfer events.</title>
        <authorList>
            <person name="Petersen C."/>
            <person name="Sorensen T."/>
            <person name="Nielsen M.R."/>
            <person name="Sondergaard T.E."/>
            <person name="Sorensen J.L."/>
            <person name="Fitzpatrick D.A."/>
            <person name="Frisvad J.C."/>
            <person name="Nielsen K.L."/>
        </authorList>
    </citation>
    <scope>NUCLEOTIDE SEQUENCE</scope>
    <source>
        <strain evidence="9">IBT 30728</strain>
    </source>
</reference>
<gene>
    <name evidence="9" type="ORF">N7539_005553</name>
</gene>
<evidence type="ECO:0000256" key="5">
    <source>
        <dbReference type="ARBA" id="ARBA00023002"/>
    </source>
</evidence>
<dbReference type="Pfam" id="PF00067">
    <property type="entry name" value="p450"/>
    <property type="match status" value="1"/>
</dbReference>
<dbReference type="InterPro" id="IPR001128">
    <property type="entry name" value="Cyt_P450"/>
</dbReference>
<dbReference type="InterPro" id="IPR002401">
    <property type="entry name" value="Cyt_P450_E_grp-I"/>
</dbReference>
<reference evidence="9" key="1">
    <citation type="submission" date="2022-12" db="EMBL/GenBank/DDBJ databases">
        <authorList>
            <person name="Petersen C."/>
        </authorList>
    </citation>
    <scope>NUCLEOTIDE SEQUENCE</scope>
    <source>
        <strain evidence="9">IBT 30728</strain>
    </source>
</reference>
<proteinExistence type="inferred from homology"/>